<keyword evidence="2" id="KW-1185">Reference proteome</keyword>
<proteinExistence type="predicted"/>
<dbReference type="OrthoDB" id="9816120at2"/>
<dbReference type="SUPFAM" id="SSF69318">
    <property type="entry name" value="Integrin alpha N-terminal domain"/>
    <property type="match status" value="1"/>
</dbReference>
<dbReference type="PANTHER" id="PTHR46580">
    <property type="entry name" value="SENSOR KINASE-RELATED"/>
    <property type="match status" value="1"/>
</dbReference>
<dbReference type="Gene3D" id="2.60.40.10">
    <property type="entry name" value="Immunoglobulins"/>
    <property type="match status" value="1"/>
</dbReference>
<dbReference type="AlphaFoldDB" id="A0A6P1QV15"/>
<evidence type="ECO:0000313" key="1">
    <source>
        <dbReference type="EMBL" id="QHN65942.1"/>
    </source>
</evidence>
<dbReference type="Pfam" id="PF18962">
    <property type="entry name" value="Por_Secre_tail"/>
    <property type="match status" value="1"/>
</dbReference>
<dbReference type="RefSeq" id="WP_160224603.1">
    <property type="nucleotide sequence ID" value="NZ_CP029149.1"/>
</dbReference>
<sequence>MKKIYCSIGLLAFIGMKAQVFEEVTPSPFKNSYYSSIAVGDYNNDGYKDVFFAGALDTDNDNDVDTTINELYKNNNGVFELAQVIEDYPVHLSSVKFIDFDNDGLLDIIDTGLSYKNVVDYRHYRFKNNGSSFELVDNLPGKIYGNIDVFDFNHDGKMDYSLNGVRYVQGVGFTKYVDLYTNSKSGFTKEENWILGSQNGKMKAFDFNNDNELDAVVTGVDNKNNFSFFIYKNNGKKMELHSEQKGLISGDVTFADFNADGFLDIVVSGKDSNHDSHLIVLWNDGNGNFTESEIPNEGLEMASIDVGDLNNDGYYDFIIIGNAKDANSRYVPNINVFIYDPKGNNFSKFDDTDIYHLGSNGSIELVDYNNDNHLDIIATGFDWKLPDTPLFSKLFKNKETKPNEKPNPPKNLSATVKDDRVVFEWSGASDDKTPEKALRYEISVGSESGKSDIAKYEVTTPSWYLKKENLPNTIYWSIKSIDASKVLSVSSKEQMAYDLSVDDRDIKHKALYPNPVKDILNISTDAKVKSYKLTNMLGQTVKEGSLSGKEIDLSVLESGIYIIDIQLQNGENINQKIIKN</sequence>
<name>A0A6P1QV15_9FLAO</name>
<dbReference type="PANTHER" id="PTHR46580:SF4">
    <property type="entry name" value="ATP_GTP-BINDING PROTEIN"/>
    <property type="match status" value="1"/>
</dbReference>
<dbReference type="Gene3D" id="2.130.10.130">
    <property type="entry name" value="Integrin alpha, N-terminal"/>
    <property type="match status" value="1"/>
</dbReference>
<gene>
    <name evidence="1" type="ORF">DBX24_08640</name>
</gene>
<evidence type="ECO:0000313" key="2">
    <source>
        <dbReference type="Proteomes" id="UP000464318"/>
    </source>
</evidence>
<protein>
    <submittedName>
        <fullName evidence="1">T9SS type A sorting domain-containing protein</fullName>
    </submittedName>
</protein>
<dbReference type="InterPro" id="IPR013517">
    <property type="entry name" value="FG-GAP"/>
</dbReference>
<dbReference type="InterPro" id="IPR028994">
    <property type="entry name" value="Integrin_alpha_N"/>
</dbReference>
<dbReference type="NCBIfam" id="TIGR04183">
    <property type="entry name" value="Por_Secre_tail"/>
    <property type="match status" value="1"/>
</dbReference>
<reference evidence="1 2" key="1">
    <citation type="submission" date="2018-04" db="EMBL/GenBank/DDBJ databases">
        <title>Characteristic and Complete Genome Sequencing of A Novel Member of Infective Endocarditis Causative Bacteria: Bergeyella cardium QL-PH.</title>
        <authorList>
            <person name="Pan H."/>
            <person name="Sun E."/>
            <person name="Zhang Y."/>
        </authorList>
    </citation>
    <scope>NUCLEOTIDE SEQUENCE [LARGE SCALE GENOMIC DNA]</scope>
    <source>
        <strain evidence="1 2">HPQL</strain>
    </source>
</reference>
<accession>A0A6P1QV15</accession>
<dbReference type="Pfam" id="PF13517">
    <property type="entry name" value="FG-GAP_3"/>
    <property type="match status" value="2"/>
</dbReference>
<dbReference type="EMBL" id="CP029149">
    <property type="protein sequence ID" value="QHN65942.1"/>
    <property type="molecule type" value="Genomic_DNA"/>
</dbReference>
<dbReference type="KEGG" id="bcad:DBX24_08640"/>
<organism evidence="1 2">
    <name type="scientific">Bergeyella cardium</name>
    <dbReference type="NCBI Taxonomy" id="1585976"/>
    <lineage>
        <taxon>Bacteria</taxon>
        <taxon>Pseudomonadati</taxon>
        <taxon>Bacteroidota</taxon>
        <taxon>Flavobacteriia</taxon>
        <taxon>Flavobacteriales</taxon>
        <taxon>Weeksellaceae</taxon>
        <taxon>Bergeyella</taxon>
    </lineage>
</organism>
<dbReference type="InterPro" id="IPR013783">
    <property type="entry name" value="Ig-like_fold"/>
</dbReference>
<dbReference type="InterPro" id="IPR026444">
    <property type="entry name" value="Secre_tail"/>
</dbReference>
<dbReference type="Proteomes" id="UP000464318">
    <property type="component" value="Chromosome"/>
</dbReference>